<organism evidence="1 2">
    <name type="scientific">Megalops atlanticus</name>
    <name type="common">Tarpon</name>
    <name type="synonym">Clupea gigantea</name>
    <dbReference type="NCBI Taxonomy" id="7932"/>
    <lineage>
        <taxon>Eukaryota</taxon>
        <taxon>Metazoa</taxon>
        <taxon>Chordata</taxon>
        <taxon>Craniata</taxon>
        <taxon>Vertebrata</taxon>
        <taxon>Euteleostomi</taxon>
        <taxon>Actinopterygii</taxon>
        <taxon>Neopterygii</taxon>
        <taxon>Teleostei</taxon>
        <taxon>Elopiformes</taxon>
        <taxon>Megalopidae</taxon>
        <taxon>Megalops</taxon>
    </lineage>
</organism>
<keyword evidence="2" id="KW-1185">Reference proteome</keyword>
<proteinExistence type="predicted"/>
<evidence type="ECO:0000313" key="1">
    <source>
        <dbReference type="EMBL" id="KAG7457830.1"/>
    </source>
</evidence>
<evidence type="ECO:0000313" key="2">
    <source>
        <dbReference type="Proteomes" id="UP001046870"/>
    </source>
</evidence>
<name>A0A9D3PI31_MEGAT</name>
<gene>
    <name evidence="1" type="ORF">MATL_G00231460</name>
</gene>
<protein>
    <submittedName>
        <fullName evidence="1">Uncharacterized protein</fullName>
    </submittedName>
</protein>
<accession>A0A9D3PI31</accession>
<dbReference type="Proteomes" id="UP001046870">
    <property type="component" value="Chromosome 21"/>
</dbReference>
<dbReference type="AlphaFoldDB" id="A0A9D3PI31"/>
<dbReference type="EMBL" id="JAFDVH010000021">
    <property type="protein sequence ID" value="KAG7457830.1"/>
    <property type="molecule type" value="Genomic_DNA"/>
</dbReference>
<comment type="caution">
    <text evidence="1">The sequence shown here is derived from an EMBL/GenBank/DDBJ whole genome shotgun (WGS) entry which is preliminary data.</text>
</comment>
<sequence length="84" mass="9086">MTTSSLAKKSSAYLAVVGALLQLGRARRNHVVRPEKLLAALLSCDAGRSGRVLGQGYSYSRMMALCAAKHSFCRPQRSPFLVCT</sequence>
<reference evidence="1" key="1">
    <citation type="submission" date="2021-01" db="EMBL/GenBank/DDBJ databases">
        <authorList>
            <person name="Zahm M."/>
            <person name="Roques C."/>
            <person name="Cabau C."/>
            <person name="Klopp C."/>
            <person name="Donnadieu C."/>
            <person name="Jouanno E."/>
            <person name="Lampietro C."/>
            <person name="Louis A."/>
            <person name="Herpin A."/>
            <person name="Echchiki A."/>
            <person name="Berthelot C."/>
            <person name="Parey E."/>
            <person name="Roest-Crollius H."/>
            <person name="Braasch I."/>
            <person name="Postlethwait J."/>
            <person name="Bobe J."/>
            <person name="Montfort J."/>
            <person name="Bouchez O."/>
            <person name="Begum T."/>
            <person name="Mejri S."/>
            <person name="Adams A."/>
            <person name="Chen W.-J."/>
            <person name="Guiguen Y."/>
        </authorList>
    </citation>
    <scope>NUCLEOTIDE SEQUENCE</scope>
    <source>
        <strain evidence="1">YG-15Mar2019-1</strain>
        <tissue evidence="1">Brain</tissue>
    </source>
</reference>